<dbReference type="Proteomes" id="UP001150581">
    <property type="component" value="Unassembled WGS sequence"/>
</dbReference>
<reference evidence="1" key="1">
    <citation type="submission" date="2022-07" db="EMBL/GenBank/DDBJ databases">
        <title>Phylogenomic reconstructions and comparative analyses of Kickxellomycotina fungi.</title>
        <authorList>
            <person name="Reynolds N.K."/>
            <person name="Stajich J.E."/>
            <person name="Barry K."/>
            <person name="Grigoriev I.V."/>
            <person name="Crous P."/>
            <person name="Smith M.E."/>
        </authorList>
    </citation>
    <scope>NUCLEOTIDE SEQUENCE</scope>
    <source>
        <strain evidence="1">Benny 63K</strain>
    </source>
</reference>
<protein>
    <submittedName>
        <fullName evidence="1">Uncharacterized protein</fullName>
    </submittedName>
</protein>
<name>A0ACC1IC18_9FUNG</name>
<proteinExistence type="predicted"/>
<comment type="caution">
    <text evidence="1">The sequence shown here is derived from an EMBL/GenBank/DDBJ whole genome shotgun (WGS) entry which is preliminary data.</text>
</comment>
<feature type="non-terminal residue" evidence="1">
    <location>
        <position position="2358"/>
    </location>
</feature>
<gene>
    <name evidence="1" type="ORF">LPJ66_007191</name>
</gene>
<evidence type="ECO:0000313" key="1">
    <source>
        <dbReference type="EMBL" id="KAJ1890955.1"/>
    </source>
</evidence>
<accession>A0ACC1IC18</accession>
<dbReference type="EMBL" id="JANBPG010001245">
    <property type="protein sequence ID" value="KAJ1890955.1"/>
    <property type="molecule type" value="Genomic_DNA"/>
</dbReference>
<keyword evidence="2" id="KW-1185">Reference proteome</keyword>
<organism evidence="1 2">
    <name type="scientific">Kickxella alabastrina</name>
    <dbReference type="NCBI Taxonomy" id="61397"/>
    <lineage>
        <taxon>Eukaryota</taxon>
        <taxon>Fungi</taxon>
        <taxon>Fungi incertae sedis</taxon>
        <taxon>Zoopagomycota</taxon>
        <taxon>Kickxellomycotina</taxon>
        <taxon>Kickxellomycetes</taxon>
        <taxon>Kickxellales</taxon>
        <taxon>Kickxellaceae</taxon>
        <taxon>Kickxella</taxon>
    </lineage>
</organism>
<evidence type="ECO:0000313" key="2">
    <source>
        <dbReference type="Proteomes" id="UP001150581"/>
    </source>
</evidence>
<sequence>MRTVSLSSRLQWAFRGTVLPGALATGDVDNDGCKEFVVGSVQGELAIFRGRGGCGSWRYSEDQIEPEYDCWDAVERGEFPVDGIDAQQNEMVPGIKRRSTYTSLLQDAISNRESVAVDDIMHLFEGSERDIAAHLDSVATSEDESSRGARRGASLNPWDPEQTGHIKWEDALDIERDGRKPWVLAQNLGTISSVAVADISNSGHNSVIVVNGEGKCHIFDYPFKRRLHPDMVKRKRQRNHYRRFSQDRFFKDGIVVDAVDPHADHVERAAPSADDTVAGHGTVRGPGHGVGRAPASSAQPVSSANPARRPNLMRSKSTFAEAPVLYSATQIGEQARDNCANITSGPATRGSEIFASKPTWRPLSGIEGLIFDSSHSGYLAPGTDSALPTSNVSSHADPPLTILNKHEGRESSSAAFHDVGGRDDEPGRLPSSPAAMRPRVTVAPSASAQGGFSAEAGSIGRRNLHHHHPDASDAGVDSLCLAYGDGDADEDADSEQDFADSHSDIGDNSLLTSEEVADIEKIWGANIGKKSGDWFPFVLDKPDMTFSIPTNVEHALVADVDNNGLNELVLTATDGFVYIFRIEPSVKHAVKPTLSALGVFSNIPTTLPSVNMTGNGSPFMYMSAPRSPDASDFDLDYPGKGPKLPASNTRSQISRAEKPLAAPAAEAAAEVESDLNLVNHLLKSIKDVSAPPSEHRADGGHTEKAQAQPVASNLAATSAAATAAVVPGTTQLPIADRRSGAERRVSLTSRMRENFTGIVSGWDATRRSISSFTQTAPSSINNSRAQTANNSGTSTNAHSRIPSISDDDTGADVETYRGKSALDPSTSNSETSSAAASKVSPAIQLSPATLAATSELRLPRIRNNTVSIGTVNVMEGIPERRSSEIDLCGDRDPFNTVSAPNSRILSRASTHEPTLGETDGAALKVLSPLFAAQNDPTSVSGLVDTLALHRRVGSTSSRTNLRADGLVRSIGAGSSRGHSRHGSVSSVAKARVIPSVATAVLVTPPPMQPSDSDFAPDQTHTPGDGSDSRRESRRTSLCSNVSAREDGTHTNSATAQLAAKPVEATISARGSFTKPVYPQPPTRPVDADDNNSIISQVTERLAELTMKVKGKSPALAANDNHAAMTPMLRASYANPYYEPTDREFVAKQLPPPRNVVDWSTASADKVATWFLDNIPGNVAVVNAPAKAFGAPVVQQSLNQDSDDLSDYSSSSCDCSSCCSDSEVTESSDSEAERRPPATMPPLLKPAVFSEGHAQIKALLPTSYVPYPGVTLPKPPGLGAINKKEPIAEDNNSDKPPKASSPKISSVADGDCKNVLGQSPEDASTQRPLPLASDLQRFLILSKPGNRFVPIDMVNGAMMATVESPQVPSGLLTGGNTAHMMNVDTSGAMRNIQLAMSLGLSIPQLSGFDYAAISSSYVGQSSSWQSGSMPWAHANPASTYSYSSVASYAKSPAGAHEATMLLRSHPAAGGTAADSPSPPTSTVHRGSTEEPLISQFPSNEALSNMSAGSPSPRISQQIYGPMIPASATSSRQSQSSLVSNSVFNAGPGSGPVSLSSNMRSMRSMHRISTDGLRSQHFNPGYGPSPINRGMSPSGSMTPVAGGFSTISSQHDRGHLGFAGLRGYIGNGIGRQRSGGSTTIIRTDDGNPLSGYFSPGTGVPESAARGQSAGPIGPTAGSAIMPRDPFPGHSLSASTNASAANTVDRSGRTRLDSMRQFSRGNHNSPTVSGIPSASPQRGQQSMRYSPSVAAWSSFKEGSVLSTIRDQDDVNEGDDYASEMGLPNQANTGSGRFPSEPLPNMPASASYASPFADDAAAHGRRYWMNTEPQSVRSQSSLGTGTGASTNPRLMSQEKEEEIEEAPQPMEMDVATYMVGGVAAGKRMRRRVKTGSGSDNADATAGVDDHIGNCEEEYELNELVSLVTMDGIINCYDPARKVNHFISLNSNDPVLGIWKVKMHEDICRPSALQSILEGEGVDESSSELVDRMLLNTPTKRIFRQVGLSNRDLFHAVCYSTYVEERVNLVNRIETYRRRQARHRLLKARGQTRSGYGVMPGDNKLMTVASKREGPSPVLSRSNKMSRITKSGLNNRIRDNLNKYNRVGRVVRTLGNHIRDLAISSGGGSGGQQSAVDLTPALVYATPSQMGTGETGSAARGQETEANTPGMSVSPKSFRKTALHQNMQISAAVTTTTANSGGMLLAQHGGADQYDDANDATDEQDDGDKDGHNYGVGGSERARNSAGFGAHQSQRHFAFGTTSSSSNQFNSRSHLTSAPRSSVNIGAVPAPVASKGYGADIAAALNGWYGENKDDYRRSLRVSDHLVVSSWRGSTFFVDVSTLLDTAHYNDLFNHRWETNVADIAEC</sequence>